<name>A0A8A3PQJ9_9HELO</name>
<reference evidence="2" key="1">
    <citation type="submission" date="2020-10" db="EMBL/GenBank/DDBJ databases">
        <title>Genome Sequence of Monilinia vaccinii-corymbosi Sheds Light on Mummy Berry Disease Infection of Blueberry and Mating Type.</title>
        <authorList>
            <person name="Yow A.G."/>
            <person name="Zhang Y."/>
            <person name="Bansal K."/>
            <person name="Eacker S.M."/>
            <person name="Sullivan S."/>
            <person name="Liachko I."/>
            <person name="Cubeta M.A."/>
            <person name="Rollins J.A."/>
            <person name="Ashrafi H."/>
        </authorList>
    </citation>
    <scope>NUCLEOTIDE SEQUENCE</scope>
    <source>
        <strain evidence="2">RL-1</strain>
    </source>
</reference>
<dbReference type="Proteomes" id="UP000672032">
    <property type="component" value="Chromosome 8"/>
</dbReference>
<feature type="region of interest" description="Disordered" evidence="1">
    <location>
        <begin position="1"/>
        <end position="63"/>
    </location>
</feature>
<dbReference type="AlphaFoldDB" id="A0A8A3PQJ9"/>
<evidence type="ECO:0000313" key="2">
    <source>
        <dbReference type="EMBL" id="QSZ37420.1"/>
    </source>
</evidence>
<feature type="compositionally biased region" description="Polar residues" evidence="1">
    <location>
        <begin position="24"/>
        <end position="36"/>
    </location>
</feature>
<accession>A0A8A3PQJ9</accession>
<dbReference type="OrthoDB" id="3523660at2759"/>
<sequence>MSDTDARMRKQSQNIQHTKKDANSKTSHTPTKNDGNQGSFQSSQSSQQPLLREREAEEAHEEDTAGCLCLTLPRLPHFQRRHAHCLVISLRTKFGTIHERNLTSRLEEEDALIVKIFAIAPGC</sequence>
<proteinExistence type="predicted"/>
<dbReference type="EMBL" id="CP063412">
    <property type="protein sequence ID" value="QSZ37420.1"/>
    <property type="molecule type" value="Genomic_DNA"/>
</dbReference>
<evidence type="ECO:0000313" key="3">
    <source>
        <dbReference type="Proteomes" id="UP000672032"/>
    </source>
</evidence>
<gene>
    <name evidence="2" type="ORF">DSL72_009518</name>
</gene>
<protein>
    <submittedName>
        <fullName evidence="2">Uncharacterized protein</fullName>
    </submittedName>
</protein>
<organism evidence="2 3">
    <name type="scientific">Monilinia vaccinii-corymbosi</name>
    <dbReference type="NCBI Taxonomy" id="61207"/>
    <lineage>
        <taxon>Eukaryota</taxon>
        <taxon>Fungi</taxon>
        <taxon>Dikarya</taxon>
        <taxon>Ascomycota</taxon>
        <taxon>Pezizomycotina</taxon>
        <taxon>Leotiomycetes</taxon>
        <taxon>Helotiales</taxon>
        <taxon>Sclerotiniaceae</taxon>
        <taxon>Monilinia</taxon>
    </lineage>
</organism>
<evidence type="ECO:0000256" key="1">
    <source>
        <dbReference type="SAM" id="MobiDB-lite"/>
    </source>
</evidence>
<keyword evidence="3" id="KW-1185">Reference proteome</keyword>
<feature type="compositionally biased region" description="Low complexity" evidence="1">
    <location>
        <begin position="37"/>
        <end position="48"/>
    </location>
</feature>